<reference evidence="1 2" key="1">
    <citation type="submission" date="2019-07" db="EMBL/GenBank/DDBJ databases">
        <title>The pathways for chlorine oxyanion respiration interact through the shared metabolite chlorate.</title>
        <authorList>
            <person name="Barnum T.P."/>
            <person name="Cheng Y."/>
            <person name="Hill K.A."/>
            <person name="Lucas L.N."/>
            <person name="Carlson H.K."/>
            <person name="Coates J.D."/>
        </authorList>
    </citation>
    <scope>NUCLEOTIDE SEQUENCE [LARGE SCALE GENOMIC DNA]</scope>
    <source>
        <strain evidence="1 2">BK-1</strain>
    </source>
</reference>
<dbReference type="Proteomes" id="UP000316649">
    <property type="component" value="Unassembled WGS sequence"/>
</dbReference>
<dbReference type="AlphaFoldDB" id="A0A557SCH5"/>
<gene>
    <name evidence="1" type="ORF">FHP88_08895</name>
</gene>
<evidence type="ECO:0000313" key="1">
    <source>
        <dbReference type="EMBL" id="TVO75120.1"/>
    </source>
</evidence>
<comment type="caution">
    <text evidence="1">The sequence shown here is derived from an EMBL/GenBank/DDBJ whole genome shotgun (WGS) entry which is preliminary data.</text>
</comment>
<sequence length="124" mass="13490">MQLKNATVVSSADGKFVKLTIKGTNNELADAVMTNDEFTGLLAYLIESSVSKNIANTLPLPTDTDTETHELNPLLLLAKHIDVVRYETGGCAIQLQTTHNADFQFALDAGMTAFLRQTLNKPLP</sequence>
<dbReference type="EMBL" id="VMNH01000009">
    <property type="protein sequence ID" value="TVO75120.1"/>
    <property type="molecule type" value="Genomic_DNA"/>
</dbReference>
<dbReference type="RefSeq" id="WP_144358693.1">
    <property type="nucleotide sequence ID" value="NZ_VMNH01000009.1"/>
</dbReference>
<name>A0A557SCH5_9GAMM</name>
<evidence type="ECO:0000313" key="2">
    <source>
        <dbReference type="Proteomes" id="UP000316649"/>
    </source>
</evidence>
<keyword evidence="2" id="KW-1185">Reference proteome</keyword>
<proteinExistence type="predicted"/>
<protein>
    <submittedName>
        <fullName evidence="1">Uncharacterized protein</fullName>
    </submittedName>
</protein>
<organism evidence="1 2">
    <name type="scientific">Sedimenticola selenatireducens</name>
    <dbReference type="NCBI Taxonomy" id="191960"/>
    <lineage>
        <taxon>Bacteria</taxon>
        <taxon>Pseudomonadati</taxon>
        <taxon>Pseudomonadota</taxon>
        <taxon>Gammaproteobacteria</taxon>
        <taxon>Chromatiales</taxon>
        <taxon>Sedimenticolaceae</taxon>
        <taxon>Sedimenticola</taxon>
    </lineage>
</organism>
<accession>A0A557SCH5</accession>